<feature type="compositionally biased region" description="Polar residues" evidence="1">
    <location>
        <begin position="316"/>
        <end position="325"/>
    </location>
</feature>
<evidence type="ECO:0000313" key="2">
    <source>
        <dbReference type="EMBL" id="THV00774.1"/>
    </source>
</evidence>
<reference evidence="2 3" key="1">
    <citation type="journal article" date="2019" name="Nat. Ecol. Evol.">
        <title>Megaphylogeny resolves global patterns of mushroom evolution.</title>
        <authorList>
            <person name="Varga T."/>
            <person name="Krizsan K."/>
            <person name="Foldi C."/>
            <person name="Dima B."/>
            <person name="Sanchez-Garcia M."/>
            <person name="Sanchez-Ramirez S."/>
            <person name="Szollosi G.J."/>
            <person name="Szarkandi J.G."/>
            <person name="Papp V."/>
            <person name="Albert L."/>
            <person name="Andreopoulos W."/>
            <person name="Angelini C."/>
            <person name="Antonin V."/>
            <person name="Barry K.W."/>
            <person name="Bougher N.L."/>
            <person name="Buchanan P."/>
            <person name="Buyck B."/>
            <person name="Bense V."/>
            <person name="Catcheside P."/>
            <person name="Chovatia M."/>
            <person name="Cooper J."/>
            <person name="Damon W."/>
            <person name="Desjardin D."/>
            <person name="Finy P."/>
            <person name="Geml J."/>
            <person name="Haridas S."/>
            <person name="Hughes K."/>
            <person name="Justo A."/>
            <person name="Karasinski D."/>
            <person name="Kautmanova I."/>
            <person name="Kiss B."/>
            <person name="Kocsube S."/>
            <person name="Kotiranta H."/>
            <person name="LaButti K.M."/>
            <person name="Lechner B.E."/>
            <person name="Liimatainen K."/>
            <person name="Lipzen A."/>
            <person name="Lukacs Z."/>
            <person name="Mihaltcheva S."/>
            <person name="Morgado L.N."/>
            <person name="Niskanen T."/>
            <person name="Noordeloos M.E."/>
            <person name="Ohm R.A."/>
            <person name="Ortiz-Santana B."/>
            <person name="Ovrebo C."/>
            <person name="Racz N."/>
            <person name="Riley R."/>
            <person name="Savchenko A."/>
            <person name="Shiryaev A."/>
            <person name="Soop K."/>
            <person name="Spirin V."/>
            <person name="Szebenyi C."/>
            <person name="Tomsovsky M."/>
            <person name="Tulloss R.E."/>
            <person name="Uehling J."/>
            <person name="Grigoriev I.V."/>
            <person name="Vagvolgyi C."/>
            <person name="Papp T."/>
            <person name="Martin F.M."/>
            <person name="Miettinen O."/>
            <person name="Hibbett D.S."/>
            <person name="Nagy L.G."/>
        </authorList>
    </citation>
    <scope>NUCLEOTIDE SEQUENCE [LARGE SCALE GENOMIC DNA]</scope>
    <source>
        <strain evidence="2 3">CBS 962.96</strain>
    </source>
</reference>
<feature type="region of interest" description="Disordered" evidence="1">
    <location>
        <begin position="179"/>
        <end position="236"/>
    </location>
</feature>
<feature type="compositionally biased region" description="Low complexity" evidence="1">
    <location>
        <begin position="570"/>
        <end position="580"/>
    </location>
</feature>
<feature type="region of interest" description="Disordered" evidence="1">
    <location>
        <begin position="89"/>
        <end position="151"/>
    </location>
</feature>
<accession>A0A4S8MFA6</accession>
<feature type="compositionally biased region" description="Low complexity" evidence="1">
    <location>
        <begin position="117"/>
        <end position="133"/>
    </location>
</feature>
<feature type="compositionally biased region" description="Basic and acidic residues" evidence="1">
    <location>
        <begin position="134"/>
        <end position="149"/>
    </location>
</feature>
<dbReference type="AlphaFoldDB" id="A0A4S8MFA6"/>
<feature type="region of interest" description="Disordered" evidence="1">
    <location>
        <begin position="46"/>
        <end position="65"/>
    </location>
</feature>
<proteinExistence type="predicted"/>
<feature type="compositionally biased region" description="Polar residues" evidence="1">
    <location>
        <begin position="221"/>
        <end position="234"/>
    </location>
</feature>
<feature type="compositionally biased region" description="Polar residues" evidence="1">
    <location>
        <begin position="586"/>
        <end position="604"/>
    </location>
</feature>
<feature type="region of interest" description="Disordered" evidence="1">
    <location>
        <begin position="345"/>
        <end position="367"/>
    </location>
</feature>
<dbReference type="EMBL" id="ML179099">
    <property type="protein sequence ID" value="THV00774.1"/>
    <property type="molecule type" value="Genomic_DNA"/>
</dbReference>
<feature type="compositionally biased region" description="Low complexity" evidence="1">
    <location>
        <begin position="179"/>
        <end position="199"/>
    </location>
</feature>
<feature type="region of interest" description="Disordered" evidence="1">
    <location>
        <begin position="570"/>
        <end position="604"/>
    </location>
</feature>
<organism evidence="2 3">
    <name type="scientific">Dendrothele bispora (strain CBS 962.96)</name>
    <dbReference type="NCBI Taxonomy" id="1314807"/>
    <lineage>
        <taxon>Eukaryota</taxon>
        <taxon>Fungi</taxon>
        <taxon>Dikarya</taxon>
        <taxon>Basidiomycota</taxon>
        <taxon>Agaricomycotina</taxon>
        <taxon>Agaricomycetes</taxon>
        <taxon>Agaricomycetidae</taxon>
        <taxon>Agaricales</taxon>
        <taxon>Agaricales incertae sedis</taxon>
        <taxon>Dendrothele</taxon>
    </lineage>
</organism>
<feature type="compositionally biased region" description="Polar residues" evidence="1">
    <location>
        <begin position="50"/>
        <end position="65"/>
    </location>
</feature>
<feature type="compositionally biased region" description="Low complexity" evidence="1">
    <location>
        <begin position="508"/>
        <end position="537"/>
    </location>
</feature>
<feature type="region of interest" description="Disordered" evidence="1">
    <location>
        <begin position="499"/>
        <end position="549"/>
    </location>
</feature>
<evidence type="ECO:0000313" key="3">
    <source>
        <dbReference type="Proteomes" id="UP000297245"/>
    </source>
</evidence>
<protein>
    <submittedName>
        <fullName evidence="2">Uncharacterized protein</fullName>
    </submittedName>
</protein>
<dbReference type="Proteomes" id="UP000297245">
    <property type="component" value="Unassembled WGS sequence"/>
</dbReference>
<feature type="compositionally biased region" description="Basic and acidic residues" evidence="1">
    <location>
        <begin position="299"/>
        <end position="310"/>
    </location>
</feature>
<feature type="region of interest" description="Disordered" evidence="1">
    <location>
        <begin position="282"/>
        <end position="325"/>
    </location>
</feature>
<gene>
    <name evidence="2" type="ORF">K435DRAFT_434363</name>
</gene>
<evidence type="ECO:0000256" key="1">
    <source>
        <dbReference type="SAM" id="MobiDB-lite"/>
    </source>
</evidence>
<name>A0A4S8MFA6_DENBC</name>
<keyword evidence="3" id="KW-1185">Reference proteome</keyword>
<feature type="compositionally biased region" description="Acidic residues" evidence="1">
    <location>
        <begin position="287"/>
        <end position="298"/>
    </location>
</feature>
<sequence length="694" mass="75091">MRAGSEANHYPYAYALSSTSLSSSVMFDRSSHPPQPTHAHAQARGVFGHGSTSNEPRSSTPFVTGNPHSLIENLVPFFSGVASLLSSTLRRKKSERSLQTSLGGGGGGTSDDKDSTRNFSRSSVSSIRPSSDSSSKDKDKEQARGRQGRELSLLPVANRIVQAEQQLLPTPILPSPSLFSISDKPSSESSSLPSWSSSPPSSPSTALRLSRLGQHHRESTPTRVSETESCTTHVSRLGSPKKAFTAKSGSAPPAVASFIFEDAYDCKCQNCLGPSIRISMRPKEERVVEEEEEEGEAEDLNHGDRHDDFSAKAASSVDTQHGSTTYRVKRHIRKQKSSLLLLRRRRSSGSLGLGPTQPSVPRTLGSPNCEAFNKPPLRTSHSVGSTPELGSFVVSNRRGFDIGFQWGFRGKREIPTPRRRAFANPTSTGCTSSIDVGVGRHRQFTGRQSPKVPASAASSITATQSVIDISPTSVGDGCKLYPELELGTNTKDDEESMITFGHPEQSYPDSFNPQSYSSSPSSPSSHPRPSSRLPPVHSHTRRGSLPTLYDSYTTQPALRHAQSQTFSSLTCVSSSSSSGDRSPESLNNYHTSTGSDSSHTYYDPSPDSNMDLSFIKFPEKGEPFISSSLSEFSYTSPSSTSSHLSAGASSESCSYETETSVCRDSVTRNNPMQGWSGEWNVDDMQVVIMKLRTL</sequence>